<comment type="caution">
    <text evidence="1">The sequence shown here is derived from an EMBL/GenBank/DDBJ whole genome shotgun (WGS) entry which is preliminary data.</text>
</comment>
<dbReference type="Proteomes" id="UP000661435">
    <property type="component" value="Unassembled WGS sequence"/>
</dbReference>
<keyword evidence="2" id="KW-1185">Reference proteome</keyword>
<evidence type="ECO:0000313" key="1">
    <source>
        <dbReference type="EMBL" id="MBC5735075.1"/>
    </source>
</evidence>
<accession>A0A8J6JIX9</accession>
<gene>
    <name evidence="1" type="ORF">H8S57_15265</name>
</gene>
<protein>
    <submittedName>
        <fullName evidence="1">Uncharacterized protein</fullName>
    </submittedName>
</protein>
<reference evidence="1" key="1">
    <citation type="submission" date="2020-08" db="EMBL/GenBank/DDBJ databases">
        <title>Genome public.</title>
        <authorList>
            <person name="Liu C."/>
            <person name="Sun Q."/>
        </authorList>
    </citation>
    <scope>NUCLEOTIDE SEQUENCE</scope>
    <source>
        <strain evidence="1">NSJ-51</strain>
    </source>
</reference>
<evidence type="ECO:0000313" key="2">
    <source>
        <dbReference type="Proteomes" id="UP000661435"/>
    </source>
</evidence>
<organism evidence="1 2">
    <name type="scientific">Lawsonibacter hominis</name>
    <dbReference type="NCBI Taxonomy" id="2763053"/>
    <lineage>
        <taxon>Bacteria</taxon>
        <taxon>Bacillati</taxon>
        <taxon>Bacillota</taxon>
        <taxon>Clostridia</taxon>
        <taxon>Eubacteriales</taxon>
        <taxon>Oscillospiraceae</taxon>
        <taxon>Lawsonibacter</taxon>
    </lineage>
</organism>
<sequence>MICVKVKDILYTAIVAGRMSDKDWDNRESKAITMTADFDTVDALFPDGTAWSIVNEETAPVVDEEGNPVLDDAGNPTTATQQTEFDNSAFSIRGDLTVHVDGTCTVKMGKPTDLEDAYENLYGGAE</sequence>
<name>A0A8J6JIX9_9FIRM</name>
<dbReference type="EMBL" id="JACOPP010000035">
    <property type="protein sequence ID" value="MBC5735075.1"/>
    <property type="molecule type" value="Genomic_DNA"/>
</dbReference>
<dbReference type="RefSeq" id="WP_186908866.1">
    <property type="nucleotide sequence ID" value="NZ_JACOPP010000035.1"/>
</dbReference>
<proteinExistence type="predicted"/>
<dbReference type="AlphaFoldDB" id="A0A8J6JIX9"/>